<gene>
    <name evidence="1" type="ORF">CCACVL1_02510</name>
</gene>
<evidence type="ECO:0000313" key="1">
    <source>
        <dbReference type="EMBL" id="OMP03192.1"/>
    </source>
</evidence>
<dbReference type="EMBL" id="AWWV01006106">
    <property type="protein sequence ID" value="OMP03192.1"/>
    <property type="molecule type" value="Genomic_DNA"/>
</dbReference>
<dbReference type="Proteomes" id="UP000188268">
    <property type="component" value="Unassembled WGS sequence"/>
</dbReference>
<keyword evidence="2" id="KW-1185">Reference proteome</keyword>
<sequence>VLLMTIQNDPSGLDYDRDKEFSK</sequence>
<accession>A0A1R3K7Y5</accession>
<dbReference type="Gramene" id="OMP03192">
    <property type="protein sequence ID" value="OMP03192"/>
    <property type="gene ID" value="CCACVL1_02510"/>
</dbReference>
<reference evidence="1 2" key="1">
    <citation type="submission" date="2013-09" db="EMBL/GenBank/DDBJ databases">
        <title>Corchorus capsularis genome sequencing.</title>
        <authorList>
            <person name="Alam M."/>
            <person name="Haque M.S."/>
            <person name="Islam M.S."/>
            <person name="Emdad E.M."/>
            <person name="Islam M.M."/>
            <person name="Ahmed B."/>
            <person name="Halim A."/>
            <person name="Hossen Q.M.M."/>
            <person name="Hossain M.Z."/>
            <person name="Ahmed R."/>
            <person name="Khan M.M."/>
            <person name="Islam R."/>
            <person name="Rashid M.M."/>
            <person name="Khan S.A."/>
            <person name="Rahman M.S."/>
            <person name="Alam M."/>
        </authorList>
    </citation>
    <scope>NUCLEOTIDE SEQUENCE [LARGE SCALE GENOMIC DNA]</scope>
    <source>
        <strain evidence="2">cv. CVL-1</strain>
        <tissue evidence="1">Whole seedling</tissue>
    </source>
</reference>
<evidence type="ECO:0000313" key="2">
    <source>
        <dbReference type="Proteomes" id="UP000188268"/>
    </source>
</evidence>
<protein>
    <submittedName>
        <fullName evidence="1">Uncharacterized protein</fullName>
    </submittedName>
</protein>
<feature type="non-terminal residue" evidence="1">
    <location>
        <position position="23"/>
    </location>
</feature>
<feature type="non-terminal residue" evidence="1">
    <location>
        <position position="1"/>
    </location>
</feature>
<comment type="caution">
    <text evidence="1">The sequence shown here is derived from an EMBL/GenBank/DDBJ whole genome shotgun (WGS) entry which is preliminary data.</text>
</comment>
<organism evidence="1 2">
    <name type="scientific">Corchorus capsularis</name>
    <name type="common">Jute</name>
    <dbReference type="NCBI Taxonomy" id="210143"/>
    <lineage>
        <taxon>Eukaryota</taxon>
        <taxon>Viridiplantae</taxon>
        <taxon>Streptophyta</taxon>
        <taxon>Embryophyta</taxon>
        <taxon>Tracheophyta</taxon>
        <taxon>Spermatophyta</taxon>
        <taxon>Magnoliopsida</taxon>
        <taxon>eudicotyledons</taxon>
        <taxon>Gunneridae</taxon>
        <taxon>Pentapetalae</taxon>
        <taxon>rosids</taxon>
        <taxon>malvids</taxon>
        <taxon>Malvales</taxon>
        <taxon>Malvaceae</taxon>
        <taxon>Grewioideae</taxon>
        <taxon>Apeibeae</taxon>
        <taxon>Corchorus</taxon>
    </lineage>
</organism>
<proteinExistence type="predicted"/>
<dbReference type="AlphaFoldDB" id="A0A1R3K7Y5"/>
<name>A0A1R3K7Y5_COCAP</name>